<accession>A0A377DND0</accession>
<sequence length="91" mass="10578">MGRSSVRPVVRGSIPEQHVRSLFTATSQICSGTRSEEHNCLIMPDTPLPDPDVVRRFVPRTVVHWLRLLMILFMRHSDRGYIEKHHHLRAI</sequence>
<evidence type="ECO:0000313" key="1">
    <source>
        <dbReference type="EMBL" id="STM37080.1"/>
    </source>
</evidence>
<dbReference type="EMBL" id="UGFG01000001">
    <property type="protein sequence ID" value="STM37080.1"/>
    <property type="molecule type" value="Genomic_DNA"/>
</dbReference>
<evidence type="ECO:0000313" key="2">
    <source>
        <dbReference type="Proteomes" id="UP000254429"/>
    </source>
</evidence>
<reference evidence="1 2" key="1">
    <citation type="submission" date="2018-06" db="EMBL/GenBank/DDBJ databases">
        <authorList>
            <consortium name="Pathogen Informatics"/>
            <person name="Doyle S."/>
        </authorList>
    </citation>
    <scope>NUCLEOTIDE SEQUENCE [LARGE SCALE GENOMIC DNA]</scope>
    <source>
        <strain evidence="1 2">NCTC8500</strain>
    </source>
</reference>
<dbReference type="AlphaFoldDB" id="A0A377DND0"/>
<dbReference type="Proteomes" id="UP000254429">
    <property type="component" value="Unassembled WGS sequence"/>
</dbReference>
<proteinExistence type="predicted"/>
<name>A0A377DND0_ECOLX</name>
<gene>
    <name evidence="1" type="ORF">NCTC8500_00797</name>
</gene>
<organism evidence="1 2">
    <name type="scientific">Escherichia coli</name>
    <dbReference type="NCBI Taxonomy" id="562"/>
    <lineage>
        <taxon>Bacteria</taxon>
        <taxon>Pseudomonadati</taxon>
        <taxon>Pseudomonadota</taxon>
        <taxon>Gammaproteobacteria</taxon>
        <taxon>Enterobacterales</taxon>
        <taxon>Enterobacteriaceae</taxon>
        <taxon>Escherichia</taxon>
    </lineage>
</organism>
<protein>
    <submittedName>
        <fullName evidence="1">Uncharacterized protein</fullName>
    </submittedName>
</protein>